<proteinExistence type="predicted"/>
<reference evidence="1 2" key="1">
    <citation type="submission" date="2013-05" db="EMBL/GenBank/DDBJ databases">
        <title>The Genome Sequence of Corynebacterium pyruviciproducens 1773O (ATCC BAA-1742).</title>
        <authorList>
            <consortium name="The Broad Institute Genomics Platform"/>
            <person name="Earl A."/>
            <person name="Ward D."/>
            <person name="Feldgarden M."/>
            <person name="Gevers D."/>
            <person name="Tong J."/>
            <person name="Walker B."/>
            <person name="Young S."/>
            <person name="Zeng Q."/>
            <person name="Gargeya S."/>
            <person name="Fitzgerald M."/>
            <person name="Haas B."/>
            <person name="Abouelleil A."/>
            <person name="Allen A.W."/>
            <person name="Alvarado L."/>
            <person name="Arachchi H.M."/>
            <person name="Berlin A.M."/>
            <person name="Chapman S.B."/>
            <person name="Gainer-Dewar J."/>
            <person name="Goldberg J."/>
            <person name="Griggs A."/>
            <person name="Gujja S."/>
            <person name="Hansen M."/>
            <person name="Howarth C."/>
            <person name="Imamovic A."/>
            <person name="Ireland A."/>
            <person name="Larimer J."/>
            <person name="McCowan C."/>
            <person name="Murphy C."/>
            <person name="Pearson M."/>
            <person name="Poon T.W."/>
            <person name="Priest M."/>
            <person name="Roberts A."/>
            <person name="Saif S."/>
            <person name="Shea T."/>
            <person name="Sisk P."/>
            <person name="Sykes S."/>
            <person name="Wortman J."/>
            <person name="Nusbaum C."/>
            <person name="Birren B."/>
        </authorList>
    </citation>
    <scope>NUCLEOTIDE SEQUENCE [LARGE SCALE GENOMIC DNA]</scope>
    <source>
        <strain evidence="1 2">ATCC BAA-1742</strain>
    </source>
</reference>
<dbReference type="HOGENOM" id="CLU_3364472_0_0_11"/>
<sequence>MLSTALDLVGDILTFIGTLWPNYIAPALGIQLGSS</sequence>
<keyword evidence="2" id="KW-1185">Reference proteome</keyword>
<dbReference type="AlphaFoldDB" id="S2Z2C6"/>
<evidence type="ECO:0000313" key="2">
    <source>
        <dbReference type="Proteomes" id="UP000014408"/>
    </source>
</evidence>
<name>S2Z2C6_9CORY</name>
<evidence type="ECO:0000313" key="1">
    <source>
        <dbReference type="EMBL" id="EPD68435.1"/>
    </source>
</evidence>
<gene>
    <name evidence="1" type="ORF">HMPREF1219_01616</name>
</gene>
<organism evidence="1 2">
    <name type="scientific">Corynebacterium pyruviciproducens ATCC BAA-1742</name>
    <dbReference type="NCBI Taxonomy" id="1125779"/>
    <lineage>
        <taxon>Bacteria</taxon>
        <taxon>Bacillati</taxon>
        <taxon>Actinomycetota</taxon>
        <taxon>Actinomycetes</taxon>
        <taxon>Mycobacteriales</taxon>
        <taxon>Corynebacteriaceae</taxon>
        <taxon>Corynebacterium</taxon>
    </lineage>
</organism>
<comment type="caution">
    <text evidence="1">The sequence shown here is derived from an EMBL/GenBank/DDBJ whole genome shotgun (WGS) entry which is preliminary data.</text>
</comment>
<protein>
    <submittedName>
        <fullName evidence="1">Uncharacterized protein</fullName>
    </submittedName>
</protein>
<dbReference type="EMBL" id="ATBY01000015">
    <property type="protein sequence ID" value="EPD68435.1"/>
    <property type="molecule type" value="Genomic_DNA"/>
</dbReference>
<accession>S2Z2C6</accession>
<dbReference type="Proteomes" id="UP000014408">
    <property type="component" value="Unassembled WGS sequence"/>
</dbReference>
<dbReference type="STRING" id="1125779.HMPREF1219_01616"/>